<dbReference type="SUPFAM" id="SSF46689">
    <property type="entry name" value="Homeodomain-like"/>
    <property type="match status" value="2"/>
</dbReference>
<dbReference type="SMART" id="SM00342">
    <property type="entry name" value="HTH_ARAC"/>
    <property type="match status" value="1"/>
</dbReference>
<dbReference type="STRING" id="166486.ERS852572_02331"/>
<dbReference type="Pfam" id="PF12833">
    <property type="entry name" value="HTH_18"/>
    <property type="match status" value="1"/>
</dbReference>
<dbReference type="InterPro" id="IPR018060">
    <property type="entry name" value="HTH_AraC"/>
</dbReference>
<reference evidence="5 7" key="1">
    <citation type="submission" date="2015-09" db="EMBL/GenBank/DDBJ databases">
        <authorList>
            <consortium name="Pathogen Informatics"/>
        </authorList>
    </citation>
    <scope>NUCLEOTIDE SEQUENCE [LARGE SCALE GENOMIC DNA]</scope>
    <source>
        <strain evidence="5 7">2789STDY5834960</strain>
    </source>
</reference>
<evidence type="ECO:0000256" key="2">
    <source>
        <dbReference type="ARBA" id="ARBA00023125"/>
    </source>
</evidence>
<evidence type="ECO:0000313" key="5">
    <source>
        <dbReference type="EMBL" id="CUN18622.1"/>
    </source>
</evidence>
<dbReference type="AlphaFoldDB" id="A0A173UU90"/>
<dbReference type="PRINTS" id="PR00032">
    <property type="entry name" value="HTHARAC"/>
</dbReference>
<dbReference type="InterPro" id="IPR020449">
    <property type="entry name" value="Tscrpt_reg_AraC-type_HTH"/>
</dbReference>
<proteinExistence type="predicted"/>
<evidence type="ECO:0000313" key="7">
    <source>
        <dbReference type="Proteomes" id="UP000095350"/>
    </source>
</evidence>
<accession>A0A173UU90</accession>
<dbReference type="InterPro" id="IPR009057">
    <property type="entry name" value="Homeodomain-like_sf"/>
</dbReference>
<protein>
    <submittedName>
        <fullName evidence="6">AraC family transcriptional regulator</fullName>
    </submittedName>
    <submittedName>
        <fullName evidence="5">Multiple antibiotic resistance protein marA</fullName>
    </submittedName>
</protein>
<evidence type="ECO:0000313" key="6">
    <source>
        <dbReference type="EMBL" id="RHN07490.1"/>
    </source>
</evidence>
<dbReference type="PaxDb" id="166486-ERS852572_02331"/>
<sequence>MELSKEWYHTELANSEYDMLHRSPTVEYSFYNAVKTGDMDSVIRNCKEDAFIDLKGTGVLSRNPLTNIKYHFVVTTAMITRYCIDGGLEPEQAYRLSDFYILRMDSCTTVRQVADLHHEMVKDFTGKMILQKKSSILSKPVMQCVDYIYTHIKERITITTLAEYTDLSESYLSRVFKQNLGISISDYIREKKIEKATHLLRYSDKPIVDIANYLSFSSQSHFIQIFENYTGLTPKKYRDKYYKSMW</sequence>
<dbReference type="PANTHER" id="PTHR43280:SF2">
    <property type="entry name" value="HTH-TYPE TRANSCRIPTIONAL REGULATOR EXSA"/>
    <property type="match status" value="1"/>
</dbReference>
<evidence type="ECO:0000256" key="3">
    <source>
        <dbReference type="ARBA" id="ARBA00023163"/>
    </source>
</evidence>
<dbReference type="Proteomes" id="UP000283586">
    <property type="component" value="Unassembled WGS sequence"/>
</dbReference>
<organism evidence="5 7">
    <name type="scientific">Roseburia intestinalis</name>
    <dbReference type="NCBI Taxonomy" id="166486"/>
    <lineage>
        <taxon>Bacteria</taxon>
        <taxon>Bacillati</taxon>
        <taxon>Bacillota</taxon>
        <taxon>Clostridia</taxon>
        <taxon>Lachnospirales</taxon>
        <taxon>Lachnospiraceae</taxon>
        <taxon>Roseburia</taxon>
    </lineage>
</organism>
<evidence type="ECO:0000313" key="8">
    <source>
        <dbReference type="Proteomes" id="UP000283586"/>
    </source>
</evidence>
<evidence type="ECO:0000259" key="4">
    <source>
        <dbReference type="PROSITE" id="PS01124"/>
    </source>
</evidence>
<name>A0A173UU90_9FIRM</name>
<dbReference type="GeneID" id="61433604"/>
<dbReference type="Proteomes" id="UP000095350">
    <property type="component" value="Unassembled WGS sequence"/>
</dbReference>
<dbReference type="RefSeq" id="WP_006858782.1">
    <property type="nucleotide sequence ID" value="NZ_CABIYH010000017.1"/>
</dbReference>
<dbReference type="OrthoDB" id="184994at2"/>
<dbReference type="Gene3D" id="1.10.10.60">
    <property type="entry name" value="Homeodomain-like"/>
    <property type="match status" value="2"/>
</dbReference>
<dbReference type="PANTHER" id="PTHR43280">
    <property type="entry name" value="ARAC-FAMILY TRANSCRIPTIONAL REGULATOR"/>
    <property type="match status" value="1"/>
</dbReference>
<dbReference type="EMBL" id="CYXZ01000017">
    <property type="protein sequence ID" value="CUN18622.1"/>
    <property type="molecule type" value="Genomic_DNA"/>
</dbReference>
<gene>
    <name evidence="5" type="primary">marA_1</name>
    <name evidence="6" type="ORF">DWZ31_10920</name>
    <name evidence="5" type="ORF">ERS852572_02331</name>
</gene>
<keyword evidence="1" id="KW-0805">Transcription regulation</keyword>
<keyword evidence="2" id="KW-0238">DNA-binding</keyword>
<feature type="domain" description="HTH araC/xylS-type" evidence="4">
    <location>
        <begin position="142"/>
        <end position="240"/>
    </location>
</feature>
<evidence type="ECO:0000256" key="1">
    <source>
        <dbReference type="ARBA" id="ARBA00023015"/>
    </source>
</evidence>
<dbReference type="GO" id="GO:0043565">
    <property type="term" value="F:sequence-specific DNA binding"/>
    <property type="evidence" value="ECO:0007669"/>
    <property type="project" value="InterPro"/>
</dbReference>
<dbReference type="GO" id="GO:0003700">
    <property type="term" value="F:DNA-binding transcription factor activity"/>
    <property type="evidence" value="ECO:0007669"/>
    <property type="project" value="InterPro"/>
</dbReference>
<dbReference type="PROSITE" id="PS01124">
    <property type="entry name" value="HTH_ARAC_FAMILY_2"/>
    <property type="match status" value="1"/>
</dbReference>
<keyword evidence="3" id="KW-0804">Transcription</keyword>
<dbReference type="EMBL" id="QRQN01000012">
    <property type="protein sequence ID" value="RHN07490.1"/>
    <property type="molecule type" value="Genomic_DNA"/>
</dbReference>
<reference evidence="6 8" key="2">
    <citation type="submission" date="2018-08" db="EMBL/GenBank/DDBJ databases">
        <title>A genome reference for cultivated species of the human gut microbiota.</title>
        <authorList>
            <person name="Zou Y."/>
            <person name="Xue W."/>
            <person name="Luo G."/>
        </authorList>
    </citation>
    <scope>NUCLEOTIDE SEQUENCE [LARGE SCALE GENOMIC DNA]</scope>
    <source>
        <strain evidence="6 8">AF31-21AC</strain>
    </source>
</reference>